<dbReference type="EMBL" id="JGZJ01000007">
    <property type="protein sequence ID" value="KFI83182.1"/>
    <property type="molecule type" value="Genomic_DNA"/>
</dbReference>
<dbReference type="RefSeq" id="WP_043169633.1">
    <property type="nucleotide sequence ID" value="NZ_CAUWJZ010000019.1"/>
</dbReference>
<sequence>MSEETHNVNWRLMIAFNQSNRAINRRTRAAGLTPGQPKILQYLTGDDGCTQKAIGDGCAIDKSTVTGLLARMEADGLIRREPCAGSRRELRVFLTDAGREGARRVLANSDDVDEVALADLSAAERAELADMLDRLAQNLARDNGAAR</sequence>
<keyword evidence="1" id="KW-0805">Transcription regulation</keyword>
<proteinExistence type="predicted"/>
<dbReference type="PANTHER" id="PTHR42756:SF1">
    <property type="entry name" value="TRANSCRIPTIONAL REPRESSOR OF EMRAB OPERON"/>
    <property type="match status" value="1"/>
</dbReference>
<evidence type="ECO:0000256" key="3">
    <source>
        <dbReference type="ARBA" id="ARBA00023163"/>
    </source>
</evidence>
<reference evidence="5 6" key="1">
    <citation type="submission" date="2014-03" db="EMBL/GenBank/DDBJ databases">
        <title>Genomics of Bifidobacteria.</title>
        <authorList>
            <person name="Ventura M."/>
            <person name="Milani C."/>
            <person name="Lugli G.A."/>
        </authorList>
    </citation>
    <scope>NUCLEOTIDE SEQUENCE [LARGE SCALE GENOMIC DNA]</scope>
    <source>
        <strain evidence="5 6">LMG 21816</strain>
    </source>
</reference>
<dbReference type="InterPro" id="IPR023187">
    <property type="entry name" value="Tscrpt_reg_MarR-type_CS"/>
</dbReference>
<evidence type="ECO:0000313" key="5">
    <source>
        <dbReference type="EMBL" id="KFI83182.1"/>
    </source>
</evidence>
<organism evidence="5 6">
    <name type="scientific">Bifidobacterium pullorum</name>
    <dbReference type="NCBI Taxonomy" id="78448"/>
    <lineage>
        <taxon>Bacteria</taxon>
        <taxon>Bacillati</taxon>
        <taxon>Actinomycetota</taxon>
        <taxon>Actinomycetes</taxon>
        <taxon>Bifidobacteriales</taxon>
        <taxon>Bifidobacteriaceae</taxon>
        <taxon>Bifidobacterium</taxon>
    </lineage>
</organism>
<accession>A0A7V8HQJ3</accession>
<dbReference type="SMART" id="SM00347">
    <property type="entry name" value="HTH_MARR"/>
    <property type="match status" value="1"/>
</dbReference>
<evidence type="ECO:0000313" key="6">
    <source>
        <dbReference type="Proteomes" id="UP000029109"/>
    </source>
</evidence>
<dbReference type="GO" id="GO:0003677">
    <property type="term" value="F:DNA binding"/>
    <property type="evidence" value="ECO:0007669"/>
    <property type="project" value="UniProtKB-KW"/>
</dbReference>
<dbReference type="PROSITE" id="PS50995">
    <property type="entry name" value="HTH_MARR_2"/>
    <property type="match status" value="1"/>
</dbReference>
<dbReference type="InterPro" id="IPR000835">
    <property type="entry name" value="HTH_MarR-typ"/>
</dbReference>
<dbReference type="Pfam" id="PF12802">
    <property type="entry name" value="MarR_2"/>
    <property type="match status" value="1"/>
</dbReference>
<dbReference type="GO" id="GO:0003700">
    <property type="term" value="F:DNA-binding transcription factor activity"/>
    <property type="evidence" value="ECO:0007669"/>
    <property type="project" value="InterPro"/>
</dbReference>
<evidence type="ECO:0000256" key="1">
    <source>
        <dbReference type="ARBA" id="ARBA00023015"/>
    </source>
</evidence>
<dbReference type="PROSITE" id="PS01117">
    <property type="entry name" value="HTH_MARR_1"/>
    <property type="match status" value="1"/>
</dbReference>
<evidence type="ECO:0000256" key="2">
    <source>
        <dbReference type="ARBA" id="ARBA00023125"/>
    </source>
</evidence>
<dbReference type="SUPFAM" id="SSF46785">
    <property type="entry name" value="Winged helix' DNA-binding domain"/>
    <property type="match status" value="1"/>
</dbReference>
<dbReference type="Gene3D" id="1.10.10.10">
    <property type="entry name" value="Winged helix-like DNA-binding domain superfamily/Winged helix DNA-binding domain"/>
    <property type="match status" value="1"/>
</dbReference>
<evidence type="ECO:0000259" key="4">
    <source>
        <dbReference type="PROSITE" id="PS50995"/>
    </source>
</evidence>
<gene>
    <name evidence="5" type="ORF">BPULL_1320</name>
</gene>
<dbReference type="AlphaFoldDB" id="A0A7V8HQJ3"/>
<feature type="domain" description="HTH marR-type" evidence="4">
    <location>
        <begin position="1"/>
        <end position="137"/>
    </location>
</feature>
<name>A0A7V8HQJ3_9BIFI</name>
<keyword evidence="2" id="KW-0238">DNA-binding</keyword>
<protein>
    <submittedName>
        <fullName evidence="5">Transcriptional regulator, MarR/EmrR family</fullName>
    </submittedName>
</protein>
<dbReference type="Proteomes" id="UP000029109">
    <property type="component" value="Unassembled WGS sequence"/>
</dbReference>
<dbReference type="InterPro" id="IPR036390">
    <property type="entry name" value="WH_DNA-bd_sf"/>
</dbReference>
<comment type="caution">
    <text evidence="5">The sequence shown here is derived from an EMBL/GenBank/DDBJ whole genome shotgun (WGS) entry which is preliminary data.</text>
</comment>
<dbReference type="InterPro" id="IPR036388">
    <property type="entry name" value="WH-like_DNA-bd_sf"/>
</dbReference>
<keyword evidence="3" id="KW-0804">Transcription</keyword>
<dbReference type="PANTHER" id="PTHR42756">
    <property type="entry name" value="TRANSCRIPTIONAL REGULATOR, MARR"/>
    <property type="match status" value="1"/>
</dbReference>